<proteinExistence type="predicted"/>
<dbReference type="Proteomes" id="UP000015241">
    <property type="component" value="Unassembled WGS sequence"/>
</dbReference>
<dbReference type="PANTHER" id="PTHR31859">
    <property type="entry name" value="TETRATRICOPEPTIDE REPEAT PROTEIN 39 FAMILY MEMBER"/>
    <property type="match status" value="1"/>
</dbReference>
<evidence type="ECO:0000313" key="1">
    <source>
        <dbReference type="EMBL" id="EPS94824.1"/>
    </source>
</evidence>
<dbReference type="GO" id="GO:0005829">
    <property type="term" value="C:cytosol"/>
    <property type="evidence" value="ECO:0007669"/>
    <property type="project" value="TreeGrafter"/>
</dbReference>
<dbReference type="GO" id="GO:0005634">
    <property type="term" value="C:nucleus"/>
    <property type="evidence" value="ECO:0007669"/>
    <property type="project" value="TreeGrafter"/>
</dbReference>
<dbReference type="PANTHER" id="PTHR31859:SF1">
    <property type="entry name" value="TETRATRICOPEPTIDE REPEAT PROTEIN 39C"/>
    <property type="match status" value="1"/>
</dbReference>
<dbReference type="EMBL" id="KE504222">
    <property type="protein sequence ID" value="EPS94824.1"/>
    <property type="molecule type" value="Genomic_DNA"/>
</dbReference>
<keyword evidence="2" id="KW-1185">Reference proteome</keyword>
<sequence>MVESEEYCKECDPNREHLYFATGFGLIQCFKGLMSFEDEDLLAALNHVKNGNTVASEHRKRAASLPTRLAGLVLGSLNTSGVGWIKSMTPVERHAELVYAESLFEKAILGIVYSGDWLAFIKEALNLRTTINIYRQLGQFIEAADAEARARGEAEDATIDPHFRSGVCLGVGMSNVILSLMPSKVLTIIELFGYKGDRHAGLAYLMKPGGWSKDEPEPAVGVEEEGLRRPICDMALLLFHLVFSSLTFDGIDIGMAQKILDYHQKRYPNGVFFLFGQGRLSFCRGQPAQAIEYYSRAVAAQDQYRNLHYVSHWEIGVANLALWDVPASLTNWRVLAEEATWSKATYTYGVAVCLLELGDEKQREEAAKLMEQISSLRQRIAGKSIPLEKFVARKARKFSAQNGRLALAALEFSYLFLAIARAPRAVILARMLPQADALLAELAQWKERPAAYDGTFWDDWCLAMFLRGVCLRYVAHPDADAVVDPGEKLEMDQSAAERDAVAAFEAIFKDGDKIVLDHYLNYYAHFEYGRLLACKGEKAQAREHLELVMSGKPLEGPGVHRKGKFSMENGLHVRTHAALEALDQTDRL</sequence>
<gene>
    <name evidence="1" type="ORF">FOMPIDRAFT_1152789</name>
</gene>
<dbReference type="OrthoDB" id="43460at2759"/>
<dbReference type="Gene3D" id="1.25.40.10">
    <property type="entry name" value="Tetratricopeptide repeat domain"/>
    <property type="match status" value="1"/>
</dbReference>
<accession>S8F7M2</accession>
<dbReference type="GO" id="GO:0005741">
    <property type="term" value="C:mitochondrial outer membrane"/>
    <property type="evidence" value="ECO:0007669"/>
    <property type="project" value="TreeGrafter"/>
</dbReference>
<dbReference type="Pfam" id="PF10300">
    <property type="entry name" value="Iml2-TPR_39"/>
    <property type="match status" value="1"/>
</dbReference>
<dbReference type="InParanoid" id="S8F7M2"/>
<dbReference type="InterPro" id="IPR011990">
    <property type="entry name" value="TPR-like_helical_dom_sf"/>
</dbReference>
<evidence type="ECO:0000313" key="2">
    <source>
        <dbReference type="Proteomes" id="UP000015241"/>
    </source>
</evidence>
<organism evidence="1 2">
    <name type="scientific">Fomitopsis schrenkii</name>
    <name type="common">Brown rot fungus</name>
    <dbReference type="NCBI Taxonomy" id="2126942"/>
    <lineage>
        <taxon>Eukaryota</taxon>
        <taxon>Fungi</taxon>
        <taxon>Dikarya</taxon>
        <taxon>Basidiomycota</taxon>
        <taxon>Agaricomycotina</taxon>
        <taxon>Agaricomycetes</taxon>
        <taxon>Polyporales</taxon>
        <taxon>Fomitopsis</taxon>
    </lineage>
</organism>
<name>S8F7M2_FOMSC</name>
<dbReference type="AlphaFoldDB" id="S8F7M2"/>
<dbReference type="InterPro" id="IPR019412">
    <property type="entry name" value="IML2/TPR_39"/>
</dbReference>
<dbReference type="eggNOG" id="KOG3783">
    <property type="taxonomic scope" value="Eukaryota"/>
</dbReference>
<dbReference type="SUPFAM" id="SSF48452">
    <property type="entry name" value="TPR-like"/>
    <property type="match status" value="1"/>
</dbReference>
<protein>
    <recommendedName>
        <fullName evidence="3">Tetratricopeptide repeat protein 39B</fullName>
    </recommendedName>
</protein>
<reference evidence="1 2" key="1">
    <citation type="journal article" date="2012" name="Science">
        <title>The Paleozoic origin of enzymatic lignin decomposition reconstructed from 31 fungal genomes.</title>
        <authorList>
            <person name="Floudas D."/>
            <person name="Binder M."/>
            <person name="Riley R."/>
            <person name="Barry K."/>
            <person name="Blanchette R.A."/>
            <person name="Henrissat B."/>
            <person name="Martinez A.T."/>
            <person name="Otillar R."/>
            <person name="Spatafora J.W."/>
            <person name="Yadav J.S."/>
            <person name="Aerts A."/>
            <person name="Benoit I."/>
            <person name="Boyd A."/>
            <person name="Carlson A."/>
            <person name="Copeland A."/>
            <person name="Coutinho P.M."/>
            <person name="de Vries R.P."/>
            <person name="Ferreira P."/>
            <person name="Findley K."/>
            <person name="Foster B."/>
            <person name="Gaskell J."/>
            <person name="Glotzer D."/>
            <person name="Gorecki P."/>
            <person name="Heitman J."/>
            <person name="Hesse C."/>
            <person name="Hori C."/>
            <person name="Igarashi K."/>
            <person name="Jurgens J.A."/>
            <person name="Kallen N."/>
            <person name="Kersten P."/>
            <person name="Kohler A."/>
            <person name="Kuees U."/>
            <person name="Kumar T.K.A."/>
            <person name="Kuo A."/>
            <person name="LaButti K."/>
            <person name="Larrondo L.F."/>
            <person name="Lindquist E."/>
            <person name="Ling A."/>
            <person name="Lombard V."/>
            <person name="Lucas S."/>
            <person name="Lundell T."/>
            <person name="Martin R."/>
            <person name="McLaughlin D.J."/>
            <person name="Morgenstern I."/>
            <person name="Morin E."/>
            <person name="Murat C."/>
            <person name="Nagy L.G."/>
            <person name="Nolan M."/>
            <person name="Ohm R.A."/>
            <person name="Patyshakuliyeva A."/>
            <person name="Rokas A."/>
            <person name="Ruiz-Duenas F.J."/>
            <person name="Sabat G."/>
            <person name="Salamov A."/>
            <person name="Samejima M."/>
            <person name="Schmutz J."/>
            <person name="Slot J.C."/>
            <person name="St John F."/>
            <person name="Stenlid J."/>
            <person name="Sun H."/>
            <person name="Sun S."/>
            <person name="Syed K."/>
            <person name="Tsang A."/>
            <person name="Wiebenga A."/>
            <person name="Young D."/>
            <person name="Pisabarro A."/>
            <person name="Eastwood D.C."/>
            <person name="Martin F."/>
            <person name="Cullen D."/>
            <person name="Grigoriev I.V."/>
            <person name="Hibbett D.S."/>
        </authorList>
    </citation>
    <scope>NUCLEOTIDE SEQUENCE</scope>
    <source>
        <strain evidence="2">FP-58527</strain>
    </source>
</reference>
<evidence type="ECO:0008006" key="3">
    <source>
        <dbReference type="Google" id="ProtNLM"/>
    </source>
</evidence>
<dbReference type="HOGENOM" id="CLU_010086_2_1_1"/>